<dbReference type="EMBL" id="MGHV01000026">
    <property type="protein sequence ID" value="OGM78638.1"/>
    <property type="molecule type" value="Genomic_DNA"/>
</dbReference>
<comment type="caution">
    <text evidence="1">The sequence shown here is derived from an EMBL/GenBank/DDBJ whole genome shotgun (WGS) entry which is preliminary data.</text>
</comment>
<name>A0A1F8CS96_9BACT</name>
<reference evidence="1 2" key="1">
    <citation type="journal article" date="2016" name="Nat. Commun.">
        <title>Thousands of microbial genomes shed light on interconnected biogeochemical processes in an aquifer system.</title>
        <authorList>
            <person name="Anantharaman K."/>
            <person name="Brown C.T."/>
            <person name="Hug L.A."/>
            <person name="Sharon I."/>
            <person name="Castelle C.J."/>
            <person name="Probst A.J."/>
            <person name="Thomas B.C."/>
            <person name="Singh A."/>
            <person name="Wilkins M.J."/>
            <person name="Karaoz U."/>
            <person name="Brodie E.L."/>
            <person name="Williams K.H."/>
            <person name="Hubbard S.S."/>
            <person name="Banfield J.F."/>
        </authorList>
    </citation>
    <scope>NUCLEOTIDE SEQUENCE [LARGE SCALE GENOMIC DNA]</scope>
</reference>
<protein>
    <submittedName>
        <fullName evidence="1">Uncharacterized protein</fullName>
    </submittedName>
</protein>
<proteinExistence type="predicted"/>
<evidence type="ECO:0000313" key="2">
    <source>
        <dbReference type="Proteomes" id="UP000178430"/>
    </source>
</evidence>
<sequence length="171" mass="19141">MGEREKRDKQRKIMAEGILAKLEENESLVPLAKVFKKLVEPKSITPVREGPSGSVRDVVGTVADPEVDLVLRLGEWSNGARLGIYFASPRLLREKPKTILSQMPNFSVFIDAPPPRPFGGTFDEVSAKVNILNLNLSSVSVYASLRILEDISSRYIALNEARRGEWLRQDH</sequence>
<organism evidence="1 2">
    <name type="scientific">Candidatus Woesebacteria bacterium RIFOXYA1_FULL_48_16</name>
    <dbReference type="NCBI Taxonomy" id="1802535"/>
    <lineage>
        <taxon>Bacteria</taxon>
        <taxon>Candidatus Woeseibacteriota</taxon>
    </lineage>
</organism>
<dbReference type="AlphaFoldDB" id="A0A1F8CS96"/>
<accession>A0A1F8CS96</accession>
<evidence type="ECO:0000313" key="1">
    <source>
        <dbReference type="EMBL" id="OGM78638.1"/>
    </source>
</evidence>
<dbReference type="Proteomes" id="UP000178430">
    <property type="component" value="Unassembled WGS sequence"/>
</dbReference>
<gene>
    <name evidence="1" type="ORF">A2197_01045</name>
</gene>